<dbReference type="PROSITE" id="PS51029">
    <property type="entry name" value="MADF"/>
    <property type="match status" value="1"/>
</dbReference>
<evidence type="ECO:0000313" key="4">
    <source>
        <dbReference type="Proteomes" id="UP000494040"/>
    </source>
</evidence>
<dbReference type="InterPro" id="IPR006578">
    <property type="entry name" value="MADF-dom"/>
</dbReference>
<proteinExistence type="predicted"/>
<dbReference type="RefSeq" id="XP_014242661.1">
    <property type="nucleotide sequence ID" value="XM_014387175.2"/>
</dbReference>
<sequence>MSIKWSESVMLKFLELYEKYDCLWNHRLEEYKNKNVRANALASFVGEMGIAGLTVADLKNKIKTVRTMYKKENSLIYKSKKSGASPEELYVPKLFWYKRADMFLNGVTTSKDTSSNLNVPLHNGAESKSTHNEEENSDEIEFTASTSSSLITKNGTQEKKRLAGNSETANPFTTKQLKRANVFRAPNIHKRKMINENISTISAAIEKLVQSSKSEADDEFEIFGKYVAVQIKQMPLYDAIICQEEVQTLIREKRLEILSRTQYVDPKTLSPAVGGQWSSSVSETSNQELLEEDSQETSDKYQKP</sequence>
<protein>
    <recommendedName>
        <fullName evidence="2">MADF domain-containing protein</fullName>
    </recommendedName>
</protein>
<dbReference type="OMA" id="DMRNDSP"/>
<dbReference type="OrthoDB" id="6629625at2759"/>
<feature type="region of interest" description="Disordered" evidence="1">
    <location>
        <begin position="269"/>
        <end position="304"/>
    </location>
</feature>
<organism evidence="3 4">
    <name type="scientific">Cimex lectularius</name>
    <name type="common">Bed bug</name>
    <name type="synonym">Acanthia lectularia</name>
    <dbReference type="NCBI Taxonomy" id="79782"/>
    <lineage>
        <taxon>Eukaryota</taxon>
        <taxon>Metazoa</taxon>
        <taxon>Ecdysozoa</taxon>
        <taxon>Arthropoda</taxon>
        <taxon>Hexapoda</taxon>
        <taxon>Insecta</taxon>
        <taxon>Pterygota</taxon>
        <taxon>Neoptera</taxon>
        <taxon>Paraneoptera</taxon>
        <taxon>Hemiptera</taxon>
        <taxon>Heteroptera</taxon>
        <taxon>Panheteroptera</taxon>
        <taxon>Cimicomorpha</taxon>
        <taxon>Cimicidae</taxon>
        <taxon>Cimex</taxon>
    </lineage>
</organism>
<dbReference type="SMART" id="SM00595">
    <property type="entry name" value="MADF"/>
    <property type="match status" value="1"/>
</dbReference>
<reference evidence="3" key="1">
    <citation type="submission" date="2022-01" db="UniProtKB">
        <authorList>
            <consortium name="EnsemblMetazoa"/>
        </authorList>
    </citation>
    <scope>IDENTIFICATION</scope>
</reference>
<dbReference type="AlphaFoldDB" id="A0A8I6RBF5"/>
<dbReference type="PANTHER" id="PTHR21505:SF12">
    <property type="entry name" value="MADF DOMAIN-CONTAINING PROTEIN-RELATED"/>
    <property type="match status" value="1"/>
</dbReference>
<feature type="compositionally biased region" description="Polar residues" evidence="1">
    <location>
        <begin position="143"/>
        <end position="155"/>
    </location>
</feature>
<accession>A0A8I6RBF5</accession>
<evidence type="ECO:0000256" key="1">
    <source>
        <dbReference type="SAM" id="MobiDB-lite"/>
    </source>
</evidence>
<dbReference type="EnsemblMetazoa" id="XM_014387175.2">
    <property type="protein sequence ID" value="XP_014242661.1"/>
    <property type="gene ID" value="LOC106662812"/>
</dbReference>
<name>A0A8I6RBF5_CIMLE</name>
<feature type="compositionally biased region" description="Polar residues" evidence="1">
    <location>
        <begin position="276"/>
        <end position="288"/>
    </location>
</feature>
<dbReference type="GeneID" id="106662812"/>
<evidence type="ECO:0000259" key="2">
    <source>
        <dbReference type="PROSITE" id="PS51029"/>
    </source>
</evidence>
<dbReference type="KEGG" id="clec:106662812"/>
<dbReference type="PANTHER" id="PTHR21505">
    <property type="entry name" value="MADF DOMAIN-CONTAINING PROTEIN-RELATED"/>
    <property type="match status" value="1"/>
</dbReference>
<feature type="domain" description="MADF" evidence="2">
    <location>
        <begin position="12"/>
        <end position="109"/>
    </location>
</feature>
<dbReference type="Pfam" id="PF10545">
    <property type="entry name" value="MADF_DNA_bdg"/>
    <property type="match status" value="1"/>
</dbReference>
<dbReference type="Proteomes" id="UP000494040">
    <property type="component" value="Unassembled WGS sequence"/>
</dbReference>
<feature type="region of interest" description="Disordered" evidence="1">
    <location>
        <begin position="114"/>
        <end position="170"/>
    </location>
</feature>
<evidence type="ECO:0000313" key="3">
    <source>
        <dbReference type="EnsemblMetazoa" id="XP_014242661.1"/>
    </source>
</evidence>
<keyword evidence="4" id="KW-1185">Reference proteome</keyword>